<name>A0A2N9G620_FAGSY</name>
<dbReference type="InterPro" id="IPR008889">
    <property type="entry name" value="VQ"/>
</dbReference>
<accession>A0A2N9G620</accession>
<dbReference type="EMBL" id="OIVN01001513">
    <property type="protein sequence ID" value="SPC94799.1"/>
    <property type="molecule type" value="Genomic_DNA"/>
</dbReference>
<reference evidence="3" key="1">
    <citation type="submission" date="2018-02" db="EMBL/GenBank/DDBJ databases">
        <authorList>
            <person name="Cohen D.B."/>
            <person name="Kent A.D."/>
        </authorList>
    </citation>
    <scope>NUCLEOTIDE SEQUENCE</scope>
</reference>
<dbReference type="PANTHER" id="PTHR33143">
    <property type="entry name" value="F16F4.1 PROTEIN-RELATED"/>
    <property type="match status" value="1"/>
</dbReference>
<evidence type="ECO:0000313" key="3">
    <source>
        <dbReference type="EMBL" id="SPC94799.1"/>
    </source>
</evidence>
<sequence length="202" mass="22645">MSPANFHGDHVVSRREMIKGSRPSPLKIKKESNIIQKPSFSSSISMPSSSVSNYVATLQQRQPLIIYTQSPKVIHTEARDFMALVQKLTGQSRSNDDDQTQKSLSAERNDDKVIKPDNESYRTLTEEKCGGDVKSSLSSLSPIQNKTNPYFADIPLFTPNSTNFFYSPRLVYRYPDSAFLSPNIGNSMSPSVLEFIKGLPEY</sequence>
<dbReference type="GO" id="GO:0005634">
    <property type="term" value="C:nucleus"/>
    <property type="evidence" value="ECO:0007669"/>
    <property type="project" value="TreeGrafter"/>
</dbReference>
<dbReference type="PANTHER" id="PTHR33143:SF76">
    <property type="entry name" value="VQ MOTIF-CONTAINING PROTEIN 8, CHLOROPLASTIC"/>
    <property type="match status" value="1"/>
</dbReference>
<feature type="compositionally biased region" description="Basic and acidic residues" evidence="1">
    <location>
        <begin position="7"/>
        <end position="19"/>
    </location>
</feature>
<feature type="domain" description="VQ" evidence="2">
    <location>
        <begin position="70"/>
        <end position="92"/>
    </location>
</feature>
<organism evidence="3">
    <name type="scientific">Fagus sylvatica</name>
    <name type="common">Beechnut</name>
    <dbReference type="NCBI Taxonomy" id="28930"/>
    <lineage>
        <taxon>Eukaryota</taxon>
        <taxon>Viridiplantae</taxon>
        <taxon>Streptophyta</taxon>
        <taxon>Embryophyta</taxon>
        <taxon>Tracheophyta</taxon>
        <taxon>Spermatophyta</taxon>
        <taxon>Magnoliopsida</taxon>
        <taxon>eudicotyledons</taxon>
        <taxon>Gunneridae</taxon>
        <taxon>Pentapetalae</taxon>
        <taxon>rosids</taxon>
        <taxon>fabids</taxon>
        <taxon>Fagales</taxon>
        <taxon>Fagaceae</taxon>
        <taxon>Fagus</taxon>
    </lineage>
</organism>
<dbReference type="AlphaFoldDB" id="A0A2N9G620"/>
<proteinExistence type="predicted"/>
<evidence type="ECO:0000256" key="1">
    <source>
        <dbReference type="SAM" id="MobiDB-lite"/>
    </source>
</evidence>
<feature type="region of interest" description="Disordered" evidence="1">
    <location>
        <begin position="1"/>
        <end position="33"/>
    </location>
</feature>
<protein>
    <recommendedName>
        <fullName evidence="2">VQ domain-containing protein</fullName>
    </recommendedName>
</protein>
<feature type="region of interest" description="Disordered" evidence="1">
    <location>
        <begin position="89"/>
        <end position="111"/>
    </location>
</feature>
<evidence type="ECO:0000259" key="2">
    <source>
        <dbReference type="Pfam" id="PF05678"/>
    </source>
</evidence>
<feature type="compositionally biased region" description="Basic and acidic residues" evidence="1">
    <location>
        <begin position="94"/>
        <end position="111"/>
    </location>
</feature>
<dbReference type="Pfam" id="PF05678">
    <property type="entry name" value="VQ"/>
    <property type="match status" value="1"/>
</dbReference>
<gene>
    <name evidence="3" type="ORF">FSB_LOCUS22681</name>
</gene>
<dbReference type="InterPro" id="IPR039607">
    <property type="entry name" value="VQ_8/17/18/20/21/25"/>
</dbReference>